<evidence type="ECO:0000313" key="2">
    <source>
        <dbReference type="EMBL" id="CAG6748276.1"/>
    </source>
</evidence>
<protein>
    <submittedName>
        <fullName evidence="2">Uncharacterized protein</fullName>
    </submittedName>
</protein>
<feature type="compositionally biased region" description="Pro residues" evidence="1">
    <location>
        <begin position="39"/>
        <end position="50"/>
    </location>
</feature>
<dbReference type="EMBL" id="HBUF01518218">
    <property type="protein sequence ID" value="CAG6748280.1"/>
    <property type="molecule type" value="Transcribed_RNA"/>
</dbReference>
<organism evidence="2">
    <name type="scientific">Cacopsylla melanoneura</name>
    <dbReference type="NCBI Taxonomy" id="428564"/>
    <lineage>
        <taxon>Eukaryota</taxon>
        <taxon>Metazoa</taxon>
        <taxon>Ecdysozoa</taxon>
        <taxon>Arthropoda</taxon>
        <taxon>Hexapoda</taxon>
        <taxon>Insecta</taxon>
        <taxon>Pterygota</taxon>
        <taxon>Neoptera</taxon>
        <taxon>Paraneoptera</taxon>
        <taxon>Hemiptera</taxon>
        <taxon>Sternorrhyncha</taxon>
        <taxon>Psylloidea</taxon>
        <taxon>Psyllidae</taxon>
        <taxon>Psyllinae</taxon>
        <taxon>Cacopsylla</taxon>
    </lineage>
</organism>
<feature type="region of interest" description="Disordered" evidence="1">
    <location>
        <begin position="16"/>
        <end position="56"/>
    </location>
</feature>
<proteinExistence type="predicted"/>
<name>A0A8D8ZKL8_9HEMI</name>
<reference evidence="2" key="1">
    <citation type="submission" date="2021-05" db="EMBL/GenBank/DDBJ databases">
        <authorList>
            <person name="Alioto T."/>
            <person name="Alioto T."/>
            <person name="Gomez Garrido J."/>
        </authorList>
    </citation>
    <scope>NUCLEOTIDE SEQUENCE</scope>
</reference>
<feature type="compositionally biased region" description="Basic residues" evidence="1">
    <location>
        <begin position="17"/>
        <end position="34"/>
    </location>
</feature>
<dbReference type="EMBL" id="HBUF01518216">
    <property type="protein sequence ID" value="CAG6748276.1"/>
    <property type="molecule type" value="Transcribed_RNA"/>
</dbReference>
<dbReference type="AlphaFoldDB" id="A0A8D8ZKL8"/>
<sequence>MCPSLCRLSCQPDAPRTRKKLKKWARKWSKHRRLLSQPPRRPTPPPPPLCPSRTAQARPRLRMAVINKLWKRLVRNRMLNRQHHQLVVQVMLRQPQVPPVINSKAPRSRLKSPKMTMCLKTTRTNPCQTVLVRTNGKR</sequence>
<accession>A0A8D8ZKL8</accession>
<evidence type="ECO:0000256" key="1">
    <source>
        <dbReference type="SAM" id="MobiDB-lite"/>
    </source>
</evidence>